<evidence type="ECO:0000259" key="7">
    <source>
        <dbReference type="PROSITE" id="PS50135"/>
    </source>
</evidence>
<dbReference type="GO" id="GO:0007032">
    <property type="term" value="P:endosome organization"/>
    <property type="evidence" value="ECO:0007669"/>
    <property type="project" value="TreeGrafter"/>
</dbReference>
<dbReference type="GO" id="GO:0016235">
    <property type="term" value="C:aggresome"/>
    <property type="evidence" value="ECO:0007669"/>
    <property type="project" value="TreeGrafter"/>
</dbReference>
<feature type="region of interest" description="Disordered" evidence="6">
    <location>
        <begin position="907"/>
        <end position="963"/>
    </location>
</feature>
<dbReference type="Gene3D" id="3.30.470.20">
    <property type="entry name" value="ATP-grasp fold, B domain"/>
    <property type="match status" value="1"/>
</dbReference>
<dbReference type="GO" id="GO:0000423">
    <property type="term" value="P:mitophagy"/>
    <property type="evidence" value="ECO:0007669"/>
    <property type="project" value="TreeGrafter"/>
</dbReference>
<dbReference type="Gene3D" id="1.25.40.10">
    <property type="entry name" value="Tetratricopeptide repeat domain"/>
    <property type="match status" value="1"/>
</dbReference>
<dbReference type="PANTHER" id="PTHR15090">
    <property type="entry name" value="SEQUESTOSOME 1-RELATED"/>
    <property type="match status" value="1"/>
</dbReference>
<keyword evidence="1" id="KW-0479">Metal-binding</keyword>
<evidence type="ECO:0000256" key="5">
    <source>
        <dbReference type="PROSITE-ProRule" id="PRU00339"/>
    </source>
</evidence>
<accession>A0AA36HSX7</accession>
<evidence type="ECO:0000313" key="9">
    <source>
        <dbReference type="Proteomes" id="UP001178507"/>
    </source>
</evidence>
<protein>
    <recommendedName>
        <fullName evidence="7">ZZ-type domain-containing protein</fullName>
    </recommendedName>
</protein>
<proteinExistence type="predicted"/>
<keyword evidence="9" id="KW-1185">Reference proteome</keyword>
<dbReference type="EMBL" id="CAUJNA010000223">
    <property type="protein sequence ID" value="CAJ1373899.1"/>
    <property type="molecule type" value="Genomic_DNA"/>
</dbReference>
<dbReference type="SMART" id="SM00291">
    <property type="entry name" value="ZnF_ZZ"/>
    <property type="match status" value="1"/>
</dbReference>
<dbReference type="GO" id="GO:0035973">
    <property type="term" value="P:aggrephagy"/>
    <property type="evidence" value="ECO:0007669"/>
    <property type="project" value="TreeGrafter"/>
</dbReference>
<dbReference type="PROSITE" id="PS50135">
    <property type="entry name" value="ZF_ZZ_2"/>
    <property type="match status" value="1"/>
</dbReference>
<sequence length="1005" mass="110257">MRATGRLNPRMALRGALVPRPVRPPPRVRRGASAPEAVALSAAGRWAQAAAAWRELLAAGALAPAARSLANCAAGDALQHLGEDDAAVEHFAAAEGAEKPPAAAALRLGLALRRVGRFEDAARAYRRLLRRPRRSQATAAELAAAVGGAALALLRSPQPWPRRAEQLLRGWARRDECGRAKGSSRNLLLLAMAVWLRRGRAKEVEDLLCQAEASAGPELLPLTQRLQTPQQAQEGEGELLALAAANRLVDFTAWGVLEDKCRLHELLMATLDQRRLRLCWPRSFAVPKQAAAAARAFLTSSGWWLKAASGHGGHSAHYLPPGRVVEAIQGVRKPHLLQEDKDDCVLLDGRRFTLRLYLVYVKGFFYYSTDALVYCALGDSKVTNRSRAALELHGAANAQAPSFALSRVAQRLEEQAGPGSFAQLLRRLGRLAGACAEAAAALGPEGWPLPVPKILGLDVILTRTSPGGTAALWPWLLEVNRFPALGLRHEDEKEVKLPVVRDAWRLAADASQVQIRICEGQRVVDEVLMQAGEMQEMPGLAFAAICKRVEHALRKPVKRVQYKDNEGDLCTLCAPSITDALDTVEGGILDLHVVVEQSEFSPPPHVEKEDVSDARVTHNGQPLPSAILKEGVQAWLDKEHVYKNVPEQLVGATLFRSKQLIPGGDTFTVEAPAGSAIYIFSEAHRDGGFPTLGWQKFDANRFRWQAEDGSFFGVDLWKCVGTGSPISITLSDALIGGIAVQKPLQDDIDTAREVEELVAWLHSVIADLDMTRFFQRLGEAGLQLLSELQGFWVDAWATLMQPLHSLAAGSFDLTQLQLEAFGKVAMEAYKKLDASLQARARGFLKAAIDRIQEELCVEERHPNVICDGCDQELFGRRMKCVTCPDYDLCMRCYHQCEQLHPGHRFARVAPRRPPGRREPRSKRRRSEPKVPHRVEPKVEPKTEPVEAEESMAVQPTEPPEGQAAEALQLLLRHPDPAVRLAAEKAMGQVQGAESESDWEVLDDPL</sequence>
<gene>
    <name evidence="8" type="ORF">EVOR1521_LOCUS3592</name>
</gene>
<dbReference type="Proteomes" id="UP001178507">
    <property type="component" value="Unassembled WGS sequence"/>
</dbReference>
<dbReference type="InterPro" id="IPR019734">
    <property type="entry name" value="TPR_rpt"/>
</dbReference>
<dbReference type="AlphaFoldDB" id="A0AA36HSX7"/>
<dbReference type="Gene3D" id="3.30.60.90">
    <property type="match status" value="1"/>
</dbReference>
<dbReference type="SUPFAM" id="SSF48452">
    <property type="entry name" value="TPR-like"/>
    <property type="match status" value="1"/>
</dbReference>
<dbReference type="InterPro" id="IPR000433">
    <property type="entry name" value="Znf_ZZ"/>
</dbReference>
<feature type="compositionally biased region" description="Acidic residues" evidence="6">
    <location>
        <begin position="994"/>
        <end position="1005"/>
    </location>
</feature>
<dbReference type="GO" id="GO:0005080">
    <property type="term" value="F:protein kinase C binding"/>
    <property type="evidence" value="ECO:0007669"/>
    <property type="project" value="TreeGrafter"/>
</dbReference>
<dbReference type="CDD" id="cd02340">
    <property type="entry name" value="ZZ_NBR1_like"/>
    <property type="match status" value="1"/>
</dbReference>
<dbReference type="InterPro" id="IPR011990">
    <property type="entry name" value="TPR-like_helical_dom_sf"/>
</dbReference>
<feature type="domain" description="ZZ-type" evidence="7">
    <location>
        <begin position="861"/>
        <end position="913"/>
    </location>
</feature>
<feature type="compositionally biased region" description="Basic residues" evidence="6">
    <location>
        <begin position="907"/>
        <end position="926"/>
    </location>
</feature>
<dbReference type="Pfam" id="PF00569">
    <property type="entry name" value="ZZ"/>
    <property type="match status" value="1"/>
</dbReference>
<dbReference type="GO" id="GO:0008270">
    <property type="term" value="F:zinc ion binding"/>
    <property type="evidence" value="ECO:0007669"/>
    <property type="project" value="UniProtKB-KW"/>
</dbReference>
<feature type="compositionally biased region" description="Basic and acidic residues" evidence="6">
    <location>
        <begin position="927"/>
        <end position="944"/>
    </location>
</feature>
<keyword evidence="2 4" id="KW-0863">Zinc-finger</keyword>
<name>A0AA36HSX7_9DINO</name>
<reference evidence="8" key="1">
    <citation type="submission" date="2023-08" db="EMBL/GenBank/DDBJ databases">
        <authorList>
            <person name="Chen Y."/>
            <person name="Shah S."/>
            <person name="Dougan E. K."/>
            <person name="Thang M."/>
            <person name="Chan C."/>
        </authorList>
    </citation>
    <scope>NUCLEOTIDE SEQUENCE</scope>
</reference>
<feature type="repeat" description="TPR" evidence="5">
    <location>
        <begin position="102"/>
        <end position="135"/>
    </location>
</feature>
<evidence type="ECO:0000256" key="6">
    <source>
        <dbReference type="SAM" id="MobiDB-lite"/>
    </source>
</evidence>
<evidence type="ECO:0000256" key="1">
    <source>
        <dbReference type="ARBA" id="ARBA00022723"/>
    </source>
</evidence>
<evidence type="ECO:0000313" key="8">
    <source>
        <dbReference type="EMBL" id="CAJ1373899.1"/>
    </source>
</evidence>
<organism evidence="8 9">
    <name type="scientific">Effrenium voratum</name>
    <dbReference type="NCBI Taxonomy" id="2562239"/>
    <lineage>
        <taxon>Eukaryota</taxon>
        <taxon>Sar</taxon>
        <taxon>Alveolata</taxon>
        <taxon>Dinophyceae</taxon>
        <taxon>Suessiales</taxon>
        <taxon>Symbiodiniaceae</taxon>
        <taxon>Effrenium</taxon>
    </lineage>
</organism>
<keyword evidence="5" id="KW-0802">TPR repeat</keyword>
<comment type="caution">
    <text evidence="8">The sequence shown here is derived from an EMBL/GenBank/DDBJ whole genome shotgun (WGS) entry which is preliminary data.</text>
</comment>
<dbReference type="GO" id="GO:0044753">
    <property type="term" value="C:amphisome"/>
    <property type="evidence" value="ECO:0007669"/>
    <property type="project" value="TreeGrafter"/>
</dbReference>
<dbReference type="InterPro" id="IPR043145">
    <property type="entry name" value="Znf_ZZ_sf"/>
</dbReference>
<evidence type="ECO:0000256" key="3">
    <source>
        <dbReference type="ARBA" id="ARBA00022833"/>
    </source>
</evidence>
<dbReference type="PROSITE" id="PS50005">
    <property type="entry name" value="TPR"/>
    <property type="match status" value="1"/>
</dbReference>
<keyword evidence="3" id="KW-0862">Zinc</keyword>
<dbReference type="SUPFAM" id="SSF57850">
    <property type="entry name" value="RING/U-box"/>
    <property type="match status" value="1"/>
</dbReference>
<dbReference type="GO" id="GO:0070530">
    <property type="term" value="F:K63-linked polyubiquitin modification-dependent protein binding"/>
    <property type="evidence" value="ECO:0007669"/>
    <property type="project" value="TreeGrafter"/>
</dbReference>
<dbReference type="PROSITE" id="PS01357">
    <property type="entry name" value="ZF_ZZ_1"/>
    <property type="match status" value="1"/>
</dbReference>
<evidence type="ECO:0000256" key="4">
    <source>
        <dbReference type="PROSITE-ProRule" id="PRU00228"/>
    </source>
</evidence>
<dbReference type="InterPro" id="IPR052260">
    <property type="entry name" value="Autophagy_Rcpt_SigReg"/>
</dbReference>
<dbReference type="PANTHER" id="PTHR15090:SF0">
    <property type="entry name" value="SEQUESTOSOME-1"/>
    <property type="match status" value="1"/>
</dbReference>
<feature type="region of interest" description="Disordered" evidence="6">
    <location>
        <begin position="984"/>
        <end position="1005"/>
    </location>
</feature>
<evidence type="ECO:0000256" key="2">
    <source>
        <dbReference type="ARBA" id="ARBA00022771"/>
    </source>
</evidence>